<feature type="transmembrane region" description="Helical" evidence="6">
    <location>
        <begin position="150"/>
        <end position="173"/>
    </location>
</feature>
<evidence type="ECO:0000313" key="7">
    <source>
        <dbReference type="EMBL" id="KIH71195.1"/>
    </source>
</evidence>
<comment type="caution">
    <text evidence="7">The sequence shown here is derived from an EMBL/GenBank/DDBJ whole genome shotgun (WGS) entry which is preliminary data.</text>
</comment>
<feature type="transmembrane region" description="Helical" evidence="6">
    <location>
        <begin position="6"/>
        <end position="31"/>
    </location>
</feature>
<keyword evidence="2" id="KW-1003">Cell membrane</keyword>
<evidence type="ECO:0000256" key="2">
    <source>
        <dbReference type="ARBA" id="ARBA00022475"/>
    </source>
</evidence>
<feature type="transmembrane region" description="Helical" evidence="6">
    <location>
        <begin position="225"/>
        <end position="244"/>
    </location>
</feature>
<proteinExistence type="predicted"/>
<accession>A0A0C2HBT0</accession>
<evidence type="ECO:0000256" key="3">
    <source>
        <dbReference type="ARBA" id="ARBA00022692"/>
    </source>
</evidence>
<keyword evidence="5 6" id="KW-0472">Membrane</keyword>
<dbReference type="GO" id="GO:0005886">
    <property type="term" value="C:plasma membrane"/>
    <property type="evidence" value="ECO:0007669"/>
    <property type="project" value="UniProtKB-SubCell"/>
</dbReference>
<dbReference type="Pfam" id="PF09678">
    <property type="entry name" value="Caa3_CtaG"/>
    <property type="match status" value="1"/>
</dbReference>
<keyword evidence="3 6" id="KW-0812">Transmembrane</keyword>
<keyword evidence="4 6" id="KW-1133">Transmembrane helix</keyword>
<feature type="transmembrane region" description="Helical" evidence="6">
    <location>
        <begin position="116"/>
        <end position="138"/>
    </location>
</feature>
<feature type="transmembrane region" description="Helical" evidence="6">
    <location>
        <begin position="43"/>
        <end position="63"/>
    </location>
</feature>
<reference evidence="7 9" key="1">
    <citation type="submission" date="2015-01" db="EMBL/GenBank/DDBJ databases">
        <title>Genome sequences of high lactate-tolerant strain Salinicoccus roseus W12 with industrial interest.</title>
        <authorList>
            <person name="Wang H."/>
            <person name="Yu B."/>
        </authorList>
    </citation>
    <scope>NUCLEOTIDE SEQUENCE [LARGE SCALE GENOMIC DNA]</scope>
    <source>
        <strain evidence="7 9">W12</strain>
    </source>
</reference>
<evidence type="ECO:0000256" key="1">
    <source>
        <dbReference type="ARBA" id="ARBA00004651"/>
    </source>
</evidence>
<gene>
    <name evidence="8" type="ORF">F7P68_0005240</name>
    <name evidence="7" type="ORF">SN16_03915</name>
</gene>
<dbReference type="STRING" id="45670.SN16_03915"/>
<dbReference type="GeneID" id="77844688"/>
<evidence type="ECO:0000256" key="4">
    <source>
        <dbReference type="ARBA" id="ARBA00022989"/>
    </source>
</evidence>
<name>A0A0C2HBT0_9STAP</name>
<reference evidence="8" key="3">
    <citation type="submission" date="2022-12" db="EMBL/GenBank/DDBJ databases">
        <title>Genome analysis and biological profiling of marine Salinicoccus roseus MOSEL-ME25.</title>
        <authorList>
            <person name="Mirza F.T."/>
            <person name="Xie Y."/>
            <person name="Shinwari Z.K."/>
        </authorList>
    </citation>
    <scope>NUCLEOTIDE SEQUENCE</scope>
    <source>
        <strain evidence="8">MOSEL-ME25</strain>
    </source>
</reference>
<dbReference type="EMBL" id="JABEVU030000001">
    <property type="protein sequence ID" value="MDB0579923.1"/>
    <property type="molecule type" value="Genomic_DNA"/>
</dbReference>
<evidence type="ECO:0000256" key="5">
    <source>
        <dbReference type="ARBA" id="ARBA00023136"/>
    </source>
</evidence>
<evidence type="ECO:0000313" key="10">
    <source>
        <dbReference type="Proteomes" id="UP000527860"/>
    </source>
</evidence>
<protein>
    <submittedName>
        <fullName evidence="8">Cytochrome c oxidase assembly protein</fullName>
    </submittedName>
    <submittedName>
        <fullName evidence="7">Membrane protein</fullName>
    </submittedName>
</protein>
<dbReference type="OrthoDB" id="5024156at2"/>
<feature type="transmembrane region" description="Helical" evidence="6">
    <location>
        <begin position="69"/>
        <end position="89"/>
    </location>
</feature>
<dbReference type="AlphaFoldDB" id="A0A0C2HBT0"/>
<organism evidence="7 9">
    <name type="scientific">Salinicoccus roseus</name>
    <dbReference type="NCBI Taxonomy" id="45670"/>
    <lineage>
        <taxon>Bacteria</taxon>
        <taxon>Bacillati</taxon>
        <taxon>Bacillota</taxon>
        <taxon>Bacilli</taxon>
        <taxon>Bacillales</taxon>
        <taxon>Staphylococcaceae</taxon>
        <taxon>Salinicoccus</taxon>
    </lineage>
</organism>
<dbReference type="EMBL" id="JXII01000003">
    <property type="protein sequence ID" value="KIH71195.1"/>
    <property type="molecule type" value="Genomic_DNA"/>
</dbReference>
<dbReference type="Proteomes" id="UP000527860">
    <property type="component" value="Unassembled WGS sequence"/>
</dbReference>
<dbReference type="InterPro" id="IPR019108">
    <property type="entry name" value="Caa3_assmbl_CtaG-rel"/>
</dbReference>
<evidence type="ECO:0000256" key="6">
    <source>
        <dbReference type="SAM" id="Phobius"/>
    </source>
</evidence>
<comment type="subcellular location">
    <subcellularLocation>
        <location evidence="1">Cell membrane</location>
        <topology evidence="1">Multi-pass membrane protein</topology>
    </subcellularLocation>
</comment>
<dbReference type="RefSeq" id="WP_040105319.1">
    <property type="nucleotide sequence ID" value="NZ_JABEVU030000001.1"/>
</dbReference>
<evidence type="ECO:0000313" key="8">
    <source>
        <dbReference type="EMBL" id="MDB0579923.1"/>
    </source>
</evidence>
<keyword evidence="10" id="KW-1185">Reference proteome</keyword>
<dbReference type="Proteomes" id="UP000031546">
    <property type="component" value="Unassembled WGS sequence"/>
</dbReference>
<sequence length="258" mass="28655">MEHANFLPIEIAAALIALAALILYPAGMYISGKKHKKWPFHRFMLWSAGVVLAASALAGPLAQLSHMNFTAHMMGHLLLGMLAPLLLVFGRPMTLLMRTLTVQSARKLSRLLNSRYISFITNPLIAATLNIGGLFLIYMTGLFTMMHMSAWLYALIHLHVFLAGYLFTISLIYIDITTHRYSYMYRAIVLILALGFHKVLSKLIYAAPPEGISKAAGESGALLMYYGGDIIDVGLIIILCWQWYRARSPKIQKTAGPA</sequence>
<reference evidence="8" key="2">
    <citation type="submission" date="2020-04" db="EMBL/GenBank/DDBJ databases">
        <authorList>
            <person name="Tanveer F."/>
            <person name="Xie Y."/>
            <person name="Shinwari Z.K."/>
        </authorList>
    </citation>
    <scope>NUCLEOTIDE SEQUENCE</scope>
    <source>
        <strain evidence="8">MOSEL-ME25</strain>
    </source>
</reference>
<evidence type="ECO:0000313" key="9">
    <source>
        <dbReference type="Proteomes" id="UP000031546"/>
    </source>
</evidence>
<feature type="transmembrane region" description="Helical" evidence="6">
    <location>
        <begin position="185"/>
        <end position="205"/>
    </location>
</feature>